<protein>
    <submittedName>
        <fullName evidence="11">Uncharacterized protein</fullName>
    </submittedName>
</protein>
<dbReference type="CDD" id="cd14798">
    <property type="entry name" value="RX-CC_like"/>
    <property type="match status" value="1"/>
</dbReference>
<dbReference type="Gene3D" id="1.10.10.10">
    <property type="entry name" value="Winged helix-like DNA-binding domain superfamily/Winged helix DNA-binding domain"/>
    <property type="match status" value="1"/>
</dbReference>
<keyword evidence="3" id="KW-0677">Repeat</keyword>
<evidence type="ECO:0000259" key="9">
    <source>
        <dbReference type="Pfam" id="PF23559"/>
    </source>
</evidence>
<dbReference type="PRINTS" id="PR00364">
    <property type="entry name" value="DISEASERSIST"/>
</dbReference>
<dbReference type="GO" id="GO:0002758">
    <property type="term" value="P:innate immune response-activating signaling pathway"/>
    <property type="evidence" value="ECO:0007669"/>
    <property type="project" value="UniProtKB-ARBA"/>
</dbReference>
<accession>A0ABC9G8K0</accession>
<evidence type="ECO:0000256" key="2">
    <source>
        <dbReference type="ARBA" id="ARBA00022614"/>
    </source>
</evidence>
<dbReference type="InterPro" id="IPR036388">
    <property type="entry name" value="WH-like_DNA-bd_sf"/>
</dbReference>
<dbReference type="InterPro" id="IPR027417">
    <property type="entry name" value="P-loop_NTPase"/>
</dbReference>
<gene>
    <name evidence="11" type="ORF">URODEC1_LOCUS113540</name>
</gene>
<dbReference type="PROSITE" id="PS51450">
    <property type="entry name" value="LRR"/>
    <property type="match status" value="1"/>
</dbReference>
<evidence type="ECO:0000256" key="5">
    <source>
        <dbReference type="ARBA" id="ARBA00022821"/>
    </source>
</evidence>
<dbReference type="InterPro" id="IPR058922">
    <property type="entry name" value="WHD_DRP"/>
</dbReference>
<dbReference type="SUPFAM" id="SSF52047">
    <property type="entry name" value="RNI-like"/>
    <property type="match status" value="1"/>
</dbReference>
<feature type="domain" description="Disease resistance R13L4/SHOC-2-like LRR" evidence="10">
    <location>
        <begin position="555"/>
        <end position="743"/>
    </location>
</feature>
<feature type="domain" description="Disease resistance N-terminal" evidence="8">
    <location>
        <begin position="4"/>
        <end position="88"/>
    </location>
</feature>
<evidence type="ECO:0000256" key="4">
    <source>
        <dbReference type="ARBA" id="ARBA00022741"/>
    </source>
</evidence>
<dbReference type="InterPro" id="IPR032675">
    <property type="entry name" value="LRR_dom_sf"/>
</dbReference>
<feature type="domain" description="NB-ARC" evidence="7">
    <location>
        <begin position="188"/>
        <end position="351"/>
    </location>
</feature>
<dbReference type="InterPro" id="IPR038005">
    <property type="entry name" value="RX-like_CC"/>
</dbReference>
<dbReference type="Gene3D" id="3.80.10.10">
    <property type="entry name" value="Ribonuclease Inhibitor"/>
    <property type="match status" value="1"/>
</dbReference>
<dbReference type="InterPro" id="IPR055414">
    <property type="entry name" value="LRR_R13L4/SHOC2-like"/>
</dbReference>
<sequence length="801" mass="90969">MDVVLGKLPSKLLELLKDEYKLQTGVKDQISCCSRELENMRAVLRKVAQVPPDELDELVRLWARDVREASYDMEDILDTFLVRIDGSPVNKGPADNDAAKVKRVIKKMGNLFSLSKAKARHEIAGAIEELSKRLEDISKLHGRYTADDIVPRQPASTNGIDPLLEALYKKESQLVGIDKPRDMLISMLSTVDDNKEIKMVSVVGFGGLGKTTLARVVFKKLTADDRSYYKAFIPVGRNPDLNKALRDVLIGLDKERYTMKVNLTVLDQMQLIDEVQEYLKDKRYFIVIDDIWDVLSLETIKWALEDNGLGCKVIITTRNRDVAENIKYSYQMEPLPKESSEKLFYGKIFGSKDQCPGKLVEVSEKILKRCGGVPLALTTISSLLANKSRNRKEWYDVCHSIGSGLGSSNDIKNMRKILSLSYYDLPSHLKTCLLYLSMFPDDFVIWKSRLIWRWIAEDFVQPEGADRSFFEIGESYFNELVNRSLIQPEYMDNQGIAWACRVHDMVLDLICSLSREEGFVTILKSDTVQSTPSSGSKVHRLSLHNNTRHEIDMSKLRSLTLFSCSILKSMPHCLHLRVLDLIDCNLVEHTSLRFVGDLFHLRYLSLRDTNYTGKLPVEIGNLQFLQTLDIIGNRIKELPSSIKELRQLMFLYIQEDTRLPKNGLRRLTCLEMLRAGVDCEYVAEELGHLTQLRSVEVVLGREAEEGRWDSCMSATFVRCLGKLHKLQRLWIGMKGTAVDLEGAVNSLGNLALDDDHLPSLQSVEVDIYGEDNVSKEVVRKVEDALKQLAGAHPNHPRVRLG</sequence>
<dbReference type="FunFam" id="1.10.10.10:FF:000322">
    <property type="entry name" value="Probable disease resistance protein At1g63360"/>
    <property type="match status" value="1"/>
</dbReference>
<keyword evidence="4" id="KW-0547">Nucleotide-binding</keyword>
<dbReference type="Gene3D" id="3.40.50.300">
    <property type="entry name" value="P-loop containing nucleotide triphosphate hydrolases"/>
    <property type="match status" value="1"/>
</dbReference>
<dbReference type="GO" id="GO:0009626">
    <property type="term" value="P:plant-type hypersensitive response"/>
    <property type="evidence" value="ECO:0007669"/>
    <property type="project" value="UniProtKB-ARBA"/>
</dbReference>
<evidence type="ECO:0000256" key="6">
    <source>
        <dbReference type="ARBA" id="ARBA00023054"/>
    </source>
</evidence>
<keyword evidence="5" id="KW-0611">Plant defense</keyword>
<dbReference type="Pfam" id="PF18052">
    <property type="entry name" value="Rx_N"/>
    <property type="match status" value="1"/>
</dbReference>
<evidence type="ECO:0000313" key="11">
    <source>
        <dbReference type="EMBL" id="CAL5089807.1"/>
    </source>
</evidence>
<dbReference type="Gene3D" id="1.10.8.430">
    <property type="entry name" value="Helical domain of apoptotic protease-activating factors"/>
    <property type="match status" value="1"/>
</dbReference>
<keyword evidence="12" id="KW-1185">Reference proteome</keyword>
<organism evidence="11 12">
    <name type="scientific">Urochloa decumbens</name>
    <dbReference type="NCBI Taxonomy" id="240449"/>
    <lineage>
        <taxon>Eukaryota</taxon>
        <taxon>Viridiplantae</taxon>
        <taxon>Streptophyta</taxon>
        <taxon>Embryophyta</taxon>
        <taxon>Tracheophyta</taxon>
        <taxon>Spermatophyta</taxon>
        <taxon>Magnoliopsida</taxon>
        <taxon>Liliopsida</taxon>
        <taxon>Poales</taxon>
        <taxon>Poaceae</taxon>
        <taxon>PACMAD clade</taxon>
        <taxon>Panicoideae</taxon>
        <taxon>Panicodae</taxon>
        <taxon>Paniceae</taxon>
        <taxon>Melinidinae</taxon>
        <taxon>Urochloa</taxon>
    </lineage>
</organism>
<reference evidence="11" key="1">
    <citation type="submission" date="2024-10" db="EMBL/GenBank/DDBJ databases">
        <authorList>
            <person name="Ryan C."/>
        </authorList>
    </citation>
    <scope>NUCLEOTIDE SEQUENCE [LARGE SCALE GENOMIC DNA]</scope>
</reference>
<dbReference type="GO" id="GO:0000166">
    <property type="term" value="F:nucleotide binding"/>
    <property type="evidence" value="ECO:0007669"/>
    <property type="project" value="UniProtKB-KW"/>
</dbReference>
<dbReference type="AlphaFoldDB" id="A0ABC9G8K0"/>
<dbReference type="GO" id="GO:0042742">
    <property type="term" value="P:defense response to bacterium"/>
    <property type="evidence" value="ECO:0007669"/>
    <property type="project" value="UniProtKB-ARBA"/>
</dbReference>
<evidence type="ECO:0000259" key="8">
    <source>
        <dbReference type="Pfam" id="PF18052"/>
    </source>
</evidence>
<dbReference type="InterPro" id="IPR042197">
    <property type="entry name" value="Apaf_helical"/>
</dbReference>
<dbReference type="InterPro" id="IPR002182">
    <property type="entry name" value="NB-ARC"/>
</dbReference>
<dbReference type="Pfam" id="PF00931">
    <property type="entry name" value="NB-ARC"/>
    <property type="match status" value="1"/>
</dbReference>
<dbReference type="InterPro" id="IPR001611">
    <property type="entry name" value="Leu-rich_rpt"/>
</dbReference>
<evidence type="ECO:0000256" key="3">
    <source>
        <dbReference type="ARBA" id="ARBA00022737"/>
    </source>
</evidence>
<evidence type="ECO:0000259" key="7">
    <source>
        <dbReference type="Pfam" id="PF00931"/>
    </source>
</evidence>
<dbReference type="Proteomes" id="UP001497457">
    <property type="component" value="Chromosome 8b"/>
</dbReference>
<evidence type="ECO:0000313" key="12">
    <source>
        <dbReference type="Proteomes" id="UP001497457"/>
    </source>
</evidence>
<feature type="domain" description="Disease resistance protein winged helix" evidence="9">
    <location>
        <begin position="438"/>
        <end position="510"/>
    </location>
</feature>
<comment type="similarity">
    <text evidence="1">Belongs to the disease resistance NB-LRR family.</text>
</comment>
<evidence type="ECO:0000256" key="1">
    <source>
        <dbReference type="ARBA" id="ARBA00008894"/>
    </source>
</evidence>
<dbReference type="Gene3D" id="1.20.5.4130">
    <property type="match status" value="1"/>
</dbReference>
<dbReference type="EMBL" id="OZ075118">
    <property type="protein sequence ID" value="CAL5089807.1"/>
    <property type="molecule type" value="Genomic_DNA"/>
</dbReference>
<dbReference type="Pfam" id="PF23598">
    <property type="entry name" value="LRR_14"/>
    <property type="match status" value="1"/>
</dbReference>
<dbReference type="InterPro" id="IPR041118">
    <property type="entry name" value="Rx_N"/>
</dbReference>
<dbReference type="InterPro" id="IPR044974">
    <property type="entry name" value="Disease_R_plants"/>
</dbReference>
<keyword evidence="2" id="KW-0433">Leucine-rich repeat</keyword>
<evidence type="ECO:0000259" key="10">
    <source>
        <dbReference type="Pfam" id="PF23598"/>
    </source>
</evidence>
<keyword evidence="6" id="KW-0175">Coiled coil</keyword>
<proteinExistence type="inferred from homology"/>
<dbReference type="PANTHER" id="PTHR23155">
    <property type="entry name" value="DISEASE RESISTANCE PROTEIN RP"/>
    <property type="match status" value="1"/>
</dbReference>
<dbReference type="Pfam" id="PF23559">
    <property type="entry name" value="WHD_DRP"/>
    <property type="match status" value="1"/>
</dbReference>
<name>A0ABC9G8K0_9POAL</name>
<dbReference type="SUPFAM" id="SSF52540">
    <property type="entry name" value="P-loop containing nucleoside triphosphate hydrolases"/>
    <property type="match status" value="1"/>
</dbReference>
<dbReference type="PANTHER" id="PTHR23155:SF1116">
    <property type="entry name" value="OS12G0273300 PROTEIN"/>
    <property type="match status" value="1"/>
</dbReference>